<name>A0LIF6_SYNFM</name>
<reference evidence="3 4" key="1">
    <citation type="submission" date="2006-10" db="EMBL/GenBank/DDBJ databases">
        <title>Complete sequence of Syntrophobacter fumaroxidans MPOB.</title>
        <authorList>
            <consortium name="US DOE Joint Genome Institute"/>
            <person name="Copeland A."/>
            <person name="Lucas S."/>
            <person name="Lapidus A."/>
            <person name="Barry K."/>
            <person name="Detter J.C."/>
            <person name="Glavina del Rio T."/>
            <person name="Hammon N."/>
            <person name="Israni S."/>
            <person name="Pitluck S."/>
            <person name="Goltsman E.G."/>
            <person name="Martinez M."/>
            <person name="Schmutz J."/>
            <person name="Larimer F."/>
            <person name="Land M."/>
            <person name="Hauser L."/>
            <person name="Kyrpides N."/>
            <person name="Kim E."/>
            <person name="Boone D.R."/>
            <person name="Brockman F."/>
            <person name="Culley D."/>
            <person name="Ferry J."/>
            <person name="Gunsalus R."/>
            <person name="McInerney M.J."/>
            <person name="Morrison M."/>
            <person name="Plugge C."/>
            <person name="Rohlin L."/>
            <person name="Scholten J."/>
            <person name="Sieber J."/>
            <person name="Stams A.J.M."/>
            <person name="Worm P."/>
            <person name="Henstra A.M."/>
            <person name="Richardson P."/>
        </authorList>
    </citation>
    <scope>NUCLEOTIDE SEQUENCE [LARGE SCALE GENOMIC DNA]</scope>
    <source>
        <strain evidence="4">DSM 10017 / MPOB</strain>
    </source>
</reference>
<feature type="compositionally biased region" description="Basic and acidic residues" evidence="1">
    <location>
        <begin position="72"/>
        <end position="81"/>
    </location>
</feature>
<dbReference type="KEGG" id="sfu:Sfum_1520"/>
<evidence type="ECO:0000313" key="4">
    <source>
        <dbReference type="Proteomes" id="UP000001784"/>
    </source>
</evidence>
<evidence type="ECO:0000256" key="1">
    <source>
        <dbReference type="SAM" id="MobiDB-lite"/>
    </source>
</evidence>
<keyword evidence="4" id="KW-1185">Reference proteome</keyword>
<accession>A0LIF6</accession>
<feature type="compositionally biased region" description="Basic residues" evidence="1">
    <location>
        <begin position="82"/>
        <end position="95"/>
    </location>
</feature>
<evidence type="ECO:0000256" key="2">
    <source>
        <dbReference type="SAM" id="SignalP"/>
    </source>
</evidence>
<feature type="signal peptide" evidence="2">
    <location>
        <begin position="1"/>
        <end position="31"/>
    </location>
</feature>
<dbReference type="HOGENOM" id="CLU_2371736_0_0_7"/>
<dbReference type="Proteomes" id="UP000001784">
    <property type="component" value="Chromosome"/>
</dbReference>
<dbReference type="InParanoid" id="A0LIF6"/>
<dbReference type="AlphaFoldDB" id="A0LIF6"/>
<protein>
    <submittedName>
        <fullName evidence="3">Uncharacterized protein</fullName>
    </submittedName>
</protein>
<dbReference type="EMBL" id="CP000478">
    <property type="protein sequence ID" value="ABK17208.1"/>
    <property type="molecule type" value="Genomic_DNA"/>
</dbReference>
<evidence type="ECO:0000313" key="3">
    <source>
        <dbReference type="EMBL" id="ABK17208.1"/>
    </source>
</evidence>
<keyword evidence="2" id="KW-0732">Signal</keyword>
<gene>
    <name evidence="3" type="ordered locus">Sfum_1520</name>
</gene>
<sequence precursor="true">MHMPGKRVLIFLALLVSAAAFFLWSAPPARAQSQEQARTDESLRQLQEQWRQIMKNEYNPAAVTPNRSAKPMFDRERERRGHPGSRPARQKSRRR</sequence>
<feature type="region of interest" description="Disordered" evidence="1">
    <location>
        <begin position="56"/>
        <end position="95"/>
    </location>
</feature>
<feature type="chain" id="PRO_5002626267" evidence="2">
    <location>
        <begin position="32"/>
        <end position="95"/>
    </location>
</feature>
<organism evidence="3 4">
    <name type="scientific">Syntrophobacter fumaroxidans (strain DSM 10017 / MPOB)</name>
    <dbReference type="NCBI Taxonomy" id="335543"/>
    <lineage>
        <taxon>Bacteria</taxon>
        <taxon>Pseudomonadati</taxon>
        <taxon>Thermodesulfobacteriota</taxon>
        <taxon>Syntrophobacteria</taxon>
        <taxon>Syntrophobacterales</taxon>
        <taxon>Syntrophobacteraceae</taxon>
        <taxon>Syntrophobacter</taxon>
    </lineage>
</organism>
<proteinExistence type="predicted"/>